<evidence type="ECO:0000256" key="2">
    <source>
        <dbReference type="ARBA" id="ARBA00023239"/>
    </source>
</evidence>
<dbReference type="Pfam" id="PF00701">
    <property type="entry name" value="DHDPS"/>
    <property type="match status" value="1"/>
</dbReference>
<organism evidence="4 5">
    <name type="scientific">Paenibacillus alba</name>
    <dbReference type="NCBI Taxonomy" id="1197127"/>
    <lineage>
        <taxon>Bacteria</taxon>
        <taxon>Bacillati</taxon>
        <taxon>Bacillota</taxon>
        <taxon>Bacilli</taxon>
        <taxon>Bacillales</taxon>
        <taxon>Paenibacillaceae</taxon>
        <taxon>Paenibacillus</taxon>
    </lineage>
</organism>
<evidence type="ECO:0000313" key="4">
    <source>
        <dbReference type="EMBL" id="MEC0231033.1"/>
    </source>
</evidence>
<evidence type="ECO:0000313" key="5">
    <source>
        <dbReference type="Proteomes" id="UP001338137"/>
    </source>
</evidence>
<keyword evidence="5" id="KW-1185">Reference proteome</keyword>
<dbReference type="CDD" id="cd00408">
    <property type="entry name" value="DHDPS-like"/>
    <property type="match status" value="1"/>
</dbReference>
<comment type="similarity">
    <text evidence="1 3">Belongs to the DapA family.</text>
</comment>
<keyword evidence="2 3" id="KW-0456">Lyase</keyword>
<sequence length="307" mass="34822">MKKQIPTGVWPTMITPFTESNEIDYAALERLINWYIGHGVDGLFAVCQSSEMFFLSLEERVQLARFVKEKAAGRVPVIASGHIADSYEDQAQELKAMADTGIDALVLITNRLALEGETDDTWKLNLDNLLKEIPQELPLGFYECPSPYKKIISPEALKWCAETGRFLFLKDTSCDTNNMKMKLEAVQGTGLHIYNANTATLLETLKLGVTGYSGVMANFHPELYVWLMKYGEEKPEEAENLISFLSMASLIEKQLYPVNAKYYLMLEGVLTNYHCRSKNHEEFTATNRLEVEQLHRLSQTIAKSYII</sequence>
<accession>A0ABU6GA07</accession>
<dbReference type="Proteomes" id="UP001338137">
    <property type="component" value="Unassembled WGS sequence"/>
</dbReference>
<dbReference type="SUPFAM" id="SSF51569">
    <property type="entry name" value="Aldolase"/>
    <property type="match status" value="1"/>
</dbReference>
<evidence type="ECO:0000256" key="1">
    <source>
        <dbReference type="ARBA" id="ARBA00007592"/>
    </source>
</evidence>
<proteinExistence type="inferred from homology"/>
<dbReference type="EMBL" id="JARLKY010000083">
    <property type="protein sequence ID" value="MEC0231033.1"/>
    <property type="molecule type" value="Genomic_DNA"/>
</dbReference>
<dbReference type="InterPro" id="IPR002220">
    <property type="entry name" value="DapA-like"/>
</dbReference>
<dbReference type="PANTHER" id="PTHR12128">
    <property type="entry name" value="DIHYDRODIPICOLINATE SYNTHASE"/>
    <property type="match status" value="1"/>
</dbReference>
<dbReference type="InterPro" id="IPR013785">
    <property type="entry name" value="Aldolase_TIM"/>
</dbReference>
<dbReference type="RefSeq" id="WP_326074972.1">
    <property type="nucleotide sequence ID" value="NZ_JARLKY010000083.1"/>
</dbReference>
<dbReference type="Gene3D" id="3.20.20.70">
    <property type="entry name" value="Aldolase class I"/>
    <property type="match status" value="1"/>
</dbReference>
<comment type="caution">
    <text evidence="4">The sequence shown here is derived from an EMBL/GenBank/DDBJ whole genome shotgun (WGS) entry which is preliminary data.</text>
</comment>
<reference evidence="4 5" key="1">
    <citation type="submission" date="2023-03" db="EMBL/GenBank/DDBJ databases">
        <title>Bacillus Genome Sequencing.</title>
        <authorList>
            <person name="Dunlap C."/>
        </authorList>
    </citation>
    <scope>NUCLEOTIDE SEQUENCE [LARGE SCALE GENOMIC DNA]</scope>
    <source>
        <strain evidence="4 5">BD-533</strain>
    </source>
</reference>
<gene>
    <name evidence="4" type="ORF">P4I72_28430</name>
</gene>
<dbReference type="SMART" id="SM01130">
    <property type="entry name" value="DHDPS"/>
    <property type="match status" value="1"/>
</dbReference>
<evidence type="ECO:0000256" key="3">
    <source>
        <dbReference type="PIRNR" id="PIRNR001365"/>
    </source>
</evidence>
<name>A0ABU6GA07_9BACL</name>
<protein>
    <submittedName>
        <fullName evidence="4">Dihydrodipicolinate synthase family protein</fullName>
    </submittedName>
</protein>
<dbReference type="PANTHER" id="PTHR12128:SF66">
    <property type="entry name" value="4-HYDROXY-2-OXOGLUTARATE ALDOLASE, MITOCHONDRIAL"/>
    <property type="match status" value="1"/>
</dbReference>
<dbReference type="PIRSF" id="PIRSF001365">
    <property type="entry name" value="DHDPS"/>
    <property type="match status" value="1"/>
</dbReference>